<dbReference type="GO" id="GO:0005576">
    <property type="term" value="C:extracellular region"/>
    <property type="evidence" value="ECO:0007669"/>
    <property type="project" value="UniProtKB-SubCell"/>
</dbReference>
<dbReference type="SUPFAM" id="SSF51445">
    <property type="entry name" value="(Trans)glycosidases"/>
    <property type="match status" value="1"/>
</dbReference>
<sequence>MPTYCNCKRAPQKLQCDHDHSNGTQFFHVLADMTARPDRSLIQYQLLDSIELRRKLADSSSSMRVWNTQLPERHKSLGFEVYLWLHVFSHSVIPHYVDMKLYARFVPLLAAAVSLATRPSTAFVKTDGQCFTLNGAPYTVFGSNSYWVGLTGLTTNEMNVTFQNIAATGATTVRTWGFNEVTTASGDYYQLWNGSTPTINYGPTGLKNFGQAISYSCVAQVPHVILQDNVVATAKANNIRLIVTLTNNWNNYGGMDVYVDQILGQGQPHDYFYTDPTVITAYKKYVEVWIERYIDEPTIFGWELAFNNQQIDLSGSATSGTCTTTTITNWVKTMSAYIKSLDCNHLVGLGDEGWFNWTNNIDASYDGSQGIDFDVNLAIDTIDFGTFHLYPVRSPLSRELTAIDLILNVQYSWDEETPR</sequence>
<dbReference type="InterPro" id="IPR017853">
    <property type="entry name" value="GH"/>
</dbReference>
<dbReference type="PANTHER" id="PTHR31451">
    <property type="match status" value="1"/>
</dbReference>
<comment type="caution">
    <text evidence="10">The sequence shown here is derived from an EMBL/GenBank/DDBJ whole genome shotgun (WGS) entry which is preliminary data.</text>
</comment>
<dbReference type="EC" id="3.2.1.78" evidence="4"/>
<dbReference type="EMBL" id="JAGFBS010000018">
    <property type="protein sequence ID" value="KAG6374324.1"/>
    <property type="molecule type" value="Genomic_DNA"/>
</dbReference>
<reference evidence="10" key="1">
    <citation type="submission" date="2021-03" db="EMBL/GenBank/DDBJ databases">
        <title>Evolutionary innovations through gain and loss of genes in the ectomycorrhizal Boletales.</title>
        <authorList>
            <person name="Wu G."/>
            <person name="Miyauchi S."/>
            <person name="Morin E."/>
            <person name="Yang Z.-L."/>
            <person name="Xu J."/>
            <person name="Martin F.M."/>
        </authorList>
    </citation>
    <scope>NUCLEOTIDE SEQUENCE</scope>
    <source>
        <strain evidence="10">BR01</strain>
    </source>
</reference>
<evidence type="ECO:0000313" key="11">
    <source>
        <dbReference type="Proteomes" id="UP000683000"/>
    </source>
</evidence>
<organism evidence="10 11">
    <name type="scientific">Boletus reticuloceps</name>
    <dbReference type="NCBI Taxonomy" id="495285"/>
    <lineage>
        <taxon>Eukaryota</taxon>
        <taxon>Fungi</taxon>
        <taxon>Dikarya</taxon>
        <taxon>Basidiomycota</taxon>
        <taxon>Agaricomycotina</taxon>
        <taxon>Agaricomycetes</taxon>
        <taxon>Agaricomycetidae</taxon>
        <taxon>Boletales</taxon>
        <taxon>Boletineae</taxon>
        <taxon>Boletaceae</taxon>
        <taxon>Boletoideae</taxon>
        <taxon>Boletus</taxon>
    </lineage>
</organism>
<keyword evidence="7 10" id="KW-0378">Hydrolase</keyword>
<evidence type="ECO:0000256" key="7">
    <source>
        <dbReference type="ARBA" id="ARBA00022801"/>
    </source>
</evidence>
<keyword evidence="8" id="KW-0326">Glycosidase</keyword>
<dbReference type="OrthoDB" id="406631at2759"/>
<keyword evidence="11" id="KW-1185">Reference proteome</keyword>
<dbReference type="Proteomes" id="UP000683000">
    <property type="component" value="Unassembled WGS sequence"/>
</dbReference>
<protein>
    <recommendedName>
        <fullName evidence="4">mannan endo-1,4-beta-mannosidase</fullName>
        <ecNumber evidence="4">3.2.1.78</ecNumber>
    </recommendedName>
</protein>
<evidence type="ECO:0000259" key="9">
    <source>
        <dbReference type="Pfam" id="PF26410"/>
    </source>
</evidence>
<evidence type="ECO:0000256" key="8">
    <source>
        <dbReference type="ARBA" id="ARBA00023295"/>
    </source>
</evidence>
<dbReference type="InterPro" id="IPR045053">
    <property type="entry name" value="MAN-like"/>
</dbReference>
<dbReference type="Gene3D" id="3.20.20.80">
    <property type="entry name" value="Glycosidases"/>
    <property type="match status" value="1"/>
</dbReference>
<proteinExistence type="inferred from homology"/>
<evidence type="ECO:0000256" key="5">
    <source>
        <dbReference type="ARBA" id="ARBA00022525"/>
    </source>
</evidence>
<dbReference type="GO" id="GO:0016985">
    <property type="term" value="F:mannan endo-1,4-beta-mannosidase activity"/>
    <property type="evidence" value="ECO:0007669"/>
    <property type="project" value="UniProtKB-EC"/>
</dbReference>
<keyword evidence="6" id="KW-0732">Signal</keyword>
<dbReference type="Pfam" id="PF26410">
    <property type="entry name" value="GH5_mannosidase"/>
    <property type="match status" value="1"/>
</dbReference>
<evidence type="ECO:0000256" key="1">
    <source>
        <dbReference type="ARBA" id="ARBA00001678"/>
    </source>
</evidence>
<gene>
    <name evidence="10" type="ORF">JVT61DRAFT_4351</name>
</gene>
<evidence type="ECO:0000256" key="4">
    <source>
        <dbReference type="ARBA" id="ARBA00012706"/>
    </source>
</evidence>
<accession>A0A8I2YM14</accession>
<comment type="catalytic activity">
    <reaction evidence="1">
        <text>Random hydrolysis of (1-&gt;4)-beta-D-mannosidic linkages in mannans, galactomannans and glucomannans.</text>
        <dbReference type="EC" id="3.2.1.78"/>
    </reaction>
</comment>
<feature type="domain" description="Glycoside hydrolase family 5" evidence="9">
    <location>
        <begin position="291"/>
        <end position="390"/>
    </location>
</feature>
<comment type="subcellular location">
    <subcellularLocation>
        <location evidence="2">Secreted</location>
    </subcellularLocation>
</comment>
<keyword evidence="5" id="KW-0964">Secreted</keyword>
<evidence type="ECO:0000256" key="6">
    <source>
        <dbReference type="ARBA" id="ARBA00022729"/>
    </source>
</evidence>
<dbReference type="AlphaFoldDB" id="A0A8I2YM14"/>
<comment type="similarity">
    <text evidence="3">Belongs to the glycosyl hydrolase 5 (cellulase A) family.</text>
</comment>
<dbReference type="PANTHER" id="PTHR31451:SF39">
    <property type="entry name" value="MANNAN ENDO-1,4-BETA-MANNOSIDASE 1"/>
    <property type="match status" value="1"/>
</dbReference>
<name>A0A8I2YM14_9AGAM</name>
<evidence type="ECO:0000313" key="10">
    <source>
        <dbReference type="EMBL" id="KAG6374324.1"/>
    </source>
</evidence>
<evidence type="ECO:0000256" key="3">
    <source>
        <dbReference type="ARBA" id="ARBA00005641"/>
    </source>
</evidence>
<evidence type="ECO:0000256" key="2">
    <source>
        <dbReference type="ARBA" id="ARBA00004613"/>
    </source>
</evidence>
<dbReference type="InterPro" id="IPR001547">
    <property type="entry name" value="Glyco_hydro_5"/>
</dbReference>